<reference evidence="2" key="1">
    <citation type="submission" date="2020-03" db="EMBL/GenBank/DDBJ databases">
        <title>Castanea mollissima Vanexum genome sequencing.</title>
        <authorList>
            <person name="Staton M."/>
        </authorList>
    </citation>
    <scope>NUCLEOTIDE SEQUENCE</scope>
    <source>
        <tissue evidence="2">Leaf</tissue>
    </source>
</reference>
<protein>
    <recommendedName>
        <fullName evidence="1">RNase H type-1 domain-containing protein</fullName>
    </recommendedName>
</protein>
<name>A0A8J4VX39_9ROSI</name>
<dbReference type="InterPro" id="IPR053151">
    <property type="entry name" value="RNase_H-like"/>
</dbReference>
<dbReference type="InterPro" id="IPR044730">
    <property type="entry name" value="RNase_H-like_dom_plant"/>
</dbReference>
<dbReference type="EMBL" id="JRKL02000221">
    <property type="protein sequence ID" value="KAF3973662.1"/>
    <property type="molecule type" value="Genomic_DNA"/>
</dbReference>
<evidence type="ECO:0000313" key="2">
    <source>
        <dbReference type="EMBL" id="KAF3973662.1"/>
    </source>
</evidence>
<dbReference type="InterPro" id="IPR002156">
    <property type="entry name" value="RNaseH_domain"/>
</dbReference>
<proteinExistence type="predicted"/>
<dbReference type="GO" id="GO:0004523">
    <property type="term" value="F:RNA-DNA hybrid ribonuclease activity"/>
    <property type="evidence" value="ECO:0007669"/>
    <property type="project" value="InterPro"/>
</dbReference>
<dbReference type="GO" id="GO:0003676">
    <property type="term" value="F:nucleic acid binding"/>
    <property type="evidence" value="ECO:0007669"/>
    <property type="project" value="InterPro"/>
</dbReference>
<dbReference type="Pfam" id="PF13456">
    <property type="entry name" value="RVT_3"/>
    <property type="match status" value="1"/>
</dbReference>
<dbReference type="CDD" id="cd06222">
    <property type="entry name" value="RNase_H_like"/>
    <property type="match status" value="1"/>
</dbReference>
<gene>
    <name evidence="2" type="ORF">CMV_002931</name>
</gene>
<dbReference type="AlphaFoldDB" id="A0A8J4VX39"/>
<dbReference type="PANTHER" id="PTHR47723:SF19">
    <property type="entry name" value="POLYNUCLEOTIDYL TRANSFERASE, RIBONUCLEASE H-LIKE SUPERFAMILY PROTEIN"/>
    <property type="match status" value="1"/>
</dbReference>
<dbReference type="OrthoDB" id="1751886at2759"/>
<accession>A0A8J4VX39</accession>
<evidence type="ECO:0000259" key="1">
    <source>
        <dbReference type="Pfam" id="PF13456"/>
    </source>
</evidence>
<organism evidence="2 3">
    <name type="scientific">Castanea mollissima</name>
    <name type="common">Chinese chestnut</name>
    <dbReference type="NCBI Taxonomy" id="60419"/>
    <lineage>
        <taxon>Eukaryota</taxon>
        <taxon>Viridiplantae</taxon>
        <taxon>Streptophyta</taxon>
        <taxon>Embryophyta</taxon>
        <taxon>Tracheophyta</taxon>
        <taxon>Spermatophyta</taxon>
        <taxon>Magnoliopsida</taxon>
        <taxon>eudicotyledons</taxon>
        <taxon>Gunneridae</taxon>
        <taxon>Pentapetalae</taxon>
        <taxon>rosids</taxon>
        <taxon>fabids</taxon>
        <taxon>Fagales</taxon>
        <taxon>Fagaceae</taxon>
        <taxon>Castanea</taxon>
    </lineage>
</organism>
<evidence type="ECO:0000313" key="3">
    <source>
        <dbReference type="Proteomes" id="UP000737018"/>
    </source>
</evidence>
<keyword evidence="3" id="KW-1185">Reference proteome</keyword>
<dbReference type="Proteomes" id="UP000737018">
    <property type="component" value="Unassembled WGS sequence"/>
</dbReference>
<sequence length="120" mass="13642">MWELRDGLLLCVNHSYPAIEVEVDAKAVIDVLANSGQSIKFILSILNDCKHLAPQIPRIRFSHCFREASRCTNFMARKGSHQNEDLCLFENPPMGVYALLDFDKSGLYINRRCPVNSTRS</sequence>
<dbReference type="PANTHER" id="PTHR47723">
    <property type="entry name" value="OS05G0353850 PROTEIN"/>
    <property type="match status" value="1"/>
</dbReference>
<feature type="domain" description="RNase H type-1" evidence="1">
    <location>
        <begin position="2"/>
        <end position="78"/>
    </location>
</feature>
<comment type="caution">
    <text evidence="2">The sequence shown here is derived from an EMBL/GenBank/DDBJ whole genome shotgun (WGS) entry which is preliminary data.</text>
</comment>